<evidence type="ECO:0000256" key="1">
    <source>
        <dbReference type="ARBA" id="ARBA00022676"/>
    </source>
</evidence>
<proteinExistence type="inferred from homology"/>
<keyword evidence="7" id="KW-1185">Reference proteome</keyword>
<dbReference type="GO" id="GO:0047244">
    <property type="term" value="F:N-acetylglucosaminyldiphosphoundecaprenol N-acetyl-beta-D-mannosaminyltransferase activity"/>
    <property type="evidence" value="ECO:0007669"/>
    <property type="project" value="UniProtKB-EC"/>
</dbReference>
<evidence type="ECO:0000256" key="5">
    <source>
        <dbReference type="HAMAP-Rule" id="MF_02070"/>
    </source>
</evidence>
<dbReference type="InterPro" id="IPR034714">
    <property type="entry name" value="TagA_TarA"/>
</dbReference>
<comment type="catalytic activity">
    <reaction evidence="5">
        <text>UDP-N-acetyl-alpha-D-mannosamine + N-acetyl-alpha-D-glucosaminyl-di-trans,octa-cis-undecaprenyl diphosphate = N-acetyl-beta-D-mannosaminyl-(1-&gt;4)-N-acetyl-alpha-D-glucosaminyl di-trans,octa-cis-undecaprenyl diphosphate + UDP + H(+)</text>
        <dbReference type="Rhea" id="RHEA:16053"/>
        <dbReference type="ChEBI" id="CHEBI:15378"/>
        <dbReference type="ChEBI" id="CHEBI:58223"/>
        <dbReference type="ChEBI" id="CHEBI:62959"/>
        <dbReference type="ChEBI" id="CHEBI:68623"/>
        <dbReference type="ChEBI" id="CHEBI:132210"/>
        <dbReference type="EC" id="2.4.1.187"/>
    </reaction>
</comment>
<organism evidence="6 7">
    <name type="scientific">Hathewaya limosa</name>
    <name type="common">Clostridium limosum</name>
    <dbReference type="NCBI Taxonomy" id="1536"/>
    <lineage>
        <taxon>Bacteria</taxon>
        <taxon>Bacillati</taxon>
        <taxon>Bacillota</taxon>
        <taxon>Clostridia</taxon>
        <taxon>Eubacteriales</taxon>
        <taxon>Clostridiaceae</taxon>
        <taxon>Hathewaya</taxon>
    </lineage>
</organism>
<dbReference type="RefSeq" id="WP_307355646.1">
    <property type="nucleotide sequence ID" value="NZ_BAAACJ010000005.1"/>
</dbReference>
<gene>
    <name evidence="6" type="ORF">QOZ93_001388</name>
</gene>
<dbReference type="SUPFAM" id="SSF53822">
    <property type="entry name" value="Periplasmic binding protein-like I"/>
    <property type="match status" value="1"/>
</dbReference>
<dbReference type="InterPro" id="IPR028082">
    <property type="entry name" value="Peripla_BP_I"/>
</dbReference>
<keyword evidence="1 5" id="KW-0328">Glycosyltransferase</keyword>
<dbReference type="Gene3D" id="3.40.50.2300">
    <property type="match status" value="1"/>
</dbReference>
<reference evidence="6 7" key="1">
    <citation type="submission" date="2023-07" db="EMBL/GenBank/DDBJ databases">
        <title>Genomic Encyclopedia of Type Strains, Phase IV (KMG-IV): sequencing the most valuable type-strain genomes for metagenomic binning, comparative biology and taxonomic classification.</title>
        <authorList>
            <person name="Goeker M."/>
        </authorList>
    </citation>
    <scope>NUCLEOTIDE SEQUENCE [LARGE SCALE GENOMIC DNA]</scope>
    <source>
        <strain evidence="6 7">DSM 1400</strain>
    </source>
</reference>
<dbReference type="EC" id="2.4.1.187" evidence="5"/>
<comment type="caution">
    <text evidence="6">The sequence shown here is derived from an EMBL/GenBank/DDBJ whole genome shotgun (WGS) entry which is preliminary data.</text>
</comment>
<evidence type="ECO:0000256" key="3">
    <source>
        <dbReference type="ARBA" id="ARBA00022944"/>
    </source>
</evidence>
<dbReference type="PANTHER" id="PTHR34136">
    <property type="match status" value="1"/>
</dbReference>
<accession>A0ABU0JRC3</accession>
<keyword evidence="3 5" id="KW-0777">Teichoic acid biosynthesis</keyword>
<comment type="similarity">
    <text evidence="5">Belongs to the glycosyltransferase 26 family. TagA/TarA subfamily.</text>
</comment>
<dbReference type="CDD" id="cd06533">
    <property type="entry name" value="Glyco_transf_WecG_TagA"/>
    <property type="match status" value="1"/>
</dbReference>
<keyword evidence="4 5" id="KW-0961">Cell wall biogenesis/degradation</keyword>
<dbReference type="Proteomes" id="UP001224418">
    <property type="component" value="Unassembled WGS sequence"/>
</dbReference>
<comment type="function">
    <text evidence="5">Catalyzes the conversion of GlcNAc-PP-undecaprenol into ManNAc-GlcNAc-PP-undecaprenol, the first committed lipid intermediate in the de novo synthesis of teichoic acid.</text>
</comment>
<dbReference type="HAMAP" id="MF_02070">
    <property type="entry name" value="TagA_TarA"/>
    <property type="match status" value="1"/>
</dbReference>
<dbReference type="Pfam" id="PF03808">
    <property type="entry name" value="Glyco_tran_WecG"/>
    <property type="match status" value="1"/>
</dbReference>
<dbReference type="EMBL" id="JAUSWN010000010">
    <property type="protein sequence ID" value="MDQ0479647.1"/>
    <property type="molecule type" value="Genomic_DNA"/>
</dbReference>
<sequence>MNNNFTKILGFDVYNKSFDEVIDEISKYKKVNIISGNPEVLYLGLKNEDIHKSFISENALIIPDGVGTIMASKLVKPVIKEKIAGIDLMKTLLRKCEKEEKSVYLLGTSQETLDACIVNIKKKHPNLNIVGSQNGFFDLDNAEDIVEDIIKAKPYALFVAMGCPRQETFILQYIEKIPATIFMGVGGSFDVIAGKVKRAPKWMISLGLEWLYRVFKEPYRIKRLGSIPKFLWLVIRKNKVK</sequence>
<keyword evidence="2 5" id="KW-0808">Transferase</keyword>
<evidence type="ECO:0000256" key="2">
    <source>
        <dbReference type="ARBA" id="ARBA00022679"/>
    </source>
</evidence>
<evidence type="ECO:0000313" key="6">
    <source>
        <dbReference type="EMBL" id="MDQ0479647.1"/>
    </source>
</evidence>
<dbReference type="PANTHER" id="PTHR34136:SF1">
    <property type="entry name" value="UDP-N-ACETYL-D-MANNOSAMINURONIC ACID TRANSFERASE"/>
    <property type="match status" value="1"/>
</dbReference>
<evidence type="ECO:0000313" key="7">
    <source>
        <dbReference type="Proteomes" id="UP001224418"/>
    </source>
</evidence>
<name>A0ABU0JRC3_HATLI</name>
<dbReference type="NCBIfam" id="TIGR00696">
    <property type="entry name" value="wecG_tagA_cpsF"/>
    <property type="match status" value="1"/>
</dbReference>
<evidence type="ECO:0000256" key="4">
    <source>
        <dbReference type="ARBA" id="ARBA00023316"/>
    </source>
</evidence>
<protein>
    <recommendedName>
        <fullName evidence="5">N-acetylglucosaminyldiphosphoundecaprenol N-acetyl-beta-D-mannosaminyltransferase</fullName>
        <ecNumber evidence="5">2.4.1.187</ecNumber>
    </recommendedName>
    <alternativeName>
        <fullName evidence="5">N-acetylmannosaminyltransferase</fullName>
    </alternativeName>
    <alternativeName>
        <fullName evidence="5">UDP-N-acetylmannosamine transferase</fullName>
    </alternativeName>
    <alternativeName>
        <fullName evidence="5">UDP-N-acetylmannosamine:N-acetylglucosaminyl pyrophosphorylundecaprenol N-acetylmannosaminyltransferase</fullName>
    </alternativeName>
</protein>
<dbReference type="InterPro" id="IPR004629">
    <property type="entry name" value="WecG_TagA_CpsF"/>
</dbReference>
<comment type="pathway">
    <text evidence="5">Cell wall biogenesis; teichoic acid biosynthesis.</text>
</comment>